<accession>A0A3F2S3Z8</accession>
<feature type="region of interest" description="Disordered" evidence="4">
    <location>
        <begin position="331"/>
        <end position="365"/>
    </location>
</feature>
<keyword evidence="2" id="KW-0677">Repeat</keyword>
<evidence type="ECO:0000313" key="9">
    <source>
        <dbReference type="Proteomes" id="UP000284657"/>
    </source>
</evidence>
<feature type="repeat" description="HEAT" evidence="3">
    <location>
        <begin position="667"/>
        <end position="705"/>
    </location>
</feature>
<feature type="region of interest" description="Disordered" evidence="4">
    <location>
        <begin position="832"/>
        <end position="851"/>
    </location>
</feature>
<gene>
    <name evidence="6" type="ORF">BBJ29_007879</name>
    <name evidence="7" type="ORF">BBP00_00000161</name>
</gene>
<dbReference type="GO" id="GO:0005794">
    <property type="term" value="C:Golgi apparatus"/>
    <property type="evidence" value="ECO:0007669"/>
    <property type="project" value="TreeGrafter"/>
</dbReference>
<dbReference type="GO" id="GO:0042147">
    <property type="term" value="P:retrograde transport, endosome to Golgi"/>
    <property type="evidence" value="ECO:0007669"/>
    <property type="project" value="TreeGrafter"/>
</dbReference>
<dbReference type="InterPro" id="IPR021133">
    <property type="entry name" value="HEAT_type_2"/>
</dbReference>
<feature type="compositionally biased region" description="Gly residues" evidence="4">
    <location>
        <begin position="249"/>
        <end position="272"/>
    </location>
</feature>
<feature type="region of interest" description="Disordered" evidence="4">
    <location>
        <begin position="245"/>
        <end position="284"/>
    </location>
</feature>
<evidence type="ECO:0000256" key="2">
    <source>
        <dbReference type="ARBA" id="ARBA00022737"/>
    </source>
</evidence>
<dbReference type="InterPro" id="IPR057981">
    <property type="entry name" value="TPR_LAA1-like_C"/>
</dbReference>
<dbReference type="GO" id="GO:0005829">
    <property type="term" value="C:cytosol"/>
    <property type="evidence" value="ECO:0007669"/>
    <property type="project" value="GOC"/>
</dbReference>
<dbReference type="EMBL" id="MBAD02002121">
    <property type="protein sequence ID" value="RLN49633.1"/>
    <property type="molecule type" value="Genomic_DNA"/>
</dbReference>
<dbReference type="GO" id="GO:0030139">
    <property type="term" value="C:endocytic vesicle"/>
    <property type="evidence" value="ECO:0007669"/>
    <property type="project" value="TreeGrafter"/>
</dbReference>
<dbReference type="EMBL" id="MBDO02000002">
    <property type="protein sequence ID" value="RLN69750.1"/>
    <property type="molecule type" value="Genomic_DNA"/>
</dbReference>
<dbReference type="Proteomes" id="UP000284657">
    <property type="component" value="Unassembled WGS sequence"/>
</dbReference>
<sequence>MKGAARQLAAAVEAIRAGGGTAAEQQTQQRELIRALFALQRLWKPELLTNLTPAKKRSSKSNAALFQLLLATLIVYSGGNTNSSGSGAAGAGAGAMGVSLSSSSVNTSECIHRLVCDLLVRSFDYSVVPTINENLLSKNISLYIKVSLVMVVCRLSLQDAMQFLPDVVTLISKNIRAADYYLKQCLLESVAHALEGDSLRLVPFHAEALKIVVKTCQDKVPEVRIAAAKLLQVVAECTSVSTNAAAGSGSSGAGSQGSNGNGSGSGALGSGGVSAATSSGGGSNHGGTLGVSLDAILQITAKGMDDDSPEARRAYSVVVGTVLAKYATSSSGETEIQVGGGESNSVSTDEDTGGRHSMEQDGAPGKSKLAFKLHVPGMSTISLPLSRRKAAMVNFSTIPNVVLYFKDMVTSKYLSSNPNQSHGGILSSFSIALCSMFERLPPDSIAESQLHEVVDATLAILDHPFALGDLTRARNAVGFVLRYGINVCLAERQQEALLGAYLQKLKDESKAPEPNHHKTLSVLVELSHMFHSMGEAAGRSTAIAHVLRAIKLENKGGLSQAVMDDIYTISEELVESQFLSECADSVWLTCTRAGWTLVGSLVAMNDEQWVKANLEKLLNLWLKSSVLHNRESSLELLRIEAAVIALSSFLCGVPSVPSSTTSWQQQMQSMLCEMISSENSEVRRGAGEALGTLALLLGEDHCKGLIIELEKRLVVDKLSQGASNATFGSNSDLDVSILSAGAAFALACIKRVCGSRISIDTGLIFRFAGGDYEQYVNSTFSLMKTHLLAGFVYSKVNKKGLRIAIGESASTFLSGAGAEQLMVSPKGVNPGIQITDNSGNSRDDDASSWSPGLDLPKTDANSLASAAIAAQVETWRTTKASVSELVAMMPPLSRQVRHFAVECVLRVFELMSSSTLISGTACQSKQLHFDLVAARRYYFDMLSAGAIPSSSAESNIGNFVCMYLDEFVTLACHVATTSAEGNELLMFQCVGLRLMNILVNNFSTARDPEVATGDAYLLDPYRAQLSSAIRHSLKQVQAESSAPSASNSEVDKSERSYFYAPLLLEAHAIAGICVDAHLTQDKVALGRILRAVMTQDYGHSHFIGDEVTRTSLSLANLAAVAGLFTSSIREAIAQKDTRDDEHRAIAVSPLVKAMTNGLSATIEYLFKCWMDFVNDENDKHVLEIVKFATTGIVLLHTTEEARSWVVRSGAMVKQTIRDLVSADHSSPVRKAAVALHRASTESILALARMLEANSDASDKVLAEIQLSVRSCFNFVSKWLKEDINSASAFALQIAANYAVNLPACIQDDAVRFHAEVAEVSSGMLSLAPSKEDTGDKKQQQVSATAELLRGLHAVVKKLVGVRQSSNVNRYLVALGPLLVEVVSASNGYPETAAELAQLDEAEILLRLLTSQLDDQHGAAFVHMLLPRLAAVLGHPAPSTADNAATQQVPGILSRLLLCFAQTHAAAFKEAVAAMTPSLRDVLQNALRLALTGSSAPVQSNSQASFAHDGGFPFGDKKLDLSRYN</sequence>
<reference evidence="8 9" key="1">
    <citation type="submission" date="2018-07" db="EMBL/GenBank/DDBJ databases">
        <title>Genome sequencing of oomycete isolates from Chile give support for New Zealand origin for Phytophthora kernoviae and make available the first Nothophytophthora sp. genome.</title>
        <authorList>
            <person name="Studholme D.J."/>
            <person name="Sanfuentes E."/>
            <person name="Panda P."/>
            <person name="Hill R."/>
            <person name="Sambles C."/>
            <person name="Grant M."/>
            <person name="Williams N.M."/>
            <person name="Mcdougal R.L."/>
        </authorList>
    </citation>
    <scope>NUCLEOTIDE SEQUENCE [LARGE SCALE GENOMIC DNA]</scope>
    <source>
        <strain evidence="7">Chile6</strain>
        <strain evidence="6">Chile7</strain>
    </source>
</reference>
<evidence type="ECO:0000313" key="6">
    <source>
        <dbReference type="EMBL" id="RLN49633.1"/>
    </source>
</evidence>
<dbReference type="PANTHER" id="PTHR21663:SF0">
    <property type="entry name" value="HEAT REPEAT-CONTAINING PROTEIN 5B"/>
    <property type="match status" value="1"/>
</dbReference>
<dbReference type="Pfam" id="PF25808">
    <property type="entry name" value="TPR_LAA1_C"/>
    <property type="match status" value="1"/>
</dbReference>
<protein>
    <recommendedName>
        <fullName evidence="5">LAA1-like C-terminal TPR repeats domain-containing protein</fullName>
    </recommendedName>
</protein>
<dbReference type="SUPFAM" id="SSF48371">
    <property type="entry name" value="ARM repeat"/>
    <property type="match status" value="1"/>
</dbReference>
<dbReference type="PROSITE" id="PS50077">
    <property type="entry name" value="HEAT_REPEAT"/>
    <property type="match status" value="1"/>
</dbReference>
<dbReference type="InterPro" id="IPR011989">
    <property type="entry name" value="ARM-like"/>
</dbReference>
<dbReference type="OrthoDB" id="192608at2759"/>
<dbReference type="GO" id="GO:0006897">
    <property type="term" value="P:endocytosis"/>
    <property type="evidence" value="ECO:0007669"/>
    <property type="project" value="TreeGrafter"/>
</dbReference>
<comment type="caution">
    <text evidence="7">The sequence shown here is derived from an EMBL/GenBank/DDBJ whole genome shotgun (WGS) entry which is preliminary data.</text>
</comment>
<dbReference type="PANTHER" id="PTHR21663">
    <property type="entry name" value="HYPOTHETICAL HEAT DOMAIN-CONTAINING"/>
    <property type="match status" value="1"/>
</dbReference>
<name>A0A3F2S3Z8_9STRA</name>
<dbReference type="InterPro" id="IPR016024">
    <property type="entry name" value="ARM-type_fold"/>
</dbReference>
<dbReference type="Gene3D" id="1.25.10.10">
    <property type="entry name" value="Leucine-rich Repeat Variant"/>
    <property type="match status" value="2"/>
</dbReference>
<evidence type="ECO:0000313" key="7">
    <source>
        <dbReference type="EMBL" id="RLN69750.1"/>
    </source>
</evidence>
<feature type="domain" description="LAA1-like C-terminal TPR repeats" evidence="5">
    <location>
        <begin position="1376"/>
        <end position="1495"/>
    </location>
</feature>
<dbReference type="InterPro" id="IPR040108">
    <property type="entry name" value="Laa1/Sip1/HEATR5"/>
</dbReference>
<dbReference type="Pfam" id="PF20210">
    <property type="entry name" value="Laa1_Sip1_HTR5"/>
    <property type="match status" value="1"/>
</dbReference>
<evidence type="ECO:0000256" key="3">
    <source>
        <dbReference type="PROSITE-ProRule" id="PRU00103"/>
    </source>
</evidence>
<evidence type="ECO:0000256" key="4">
    <source>
        <dbReference type="SAM" id="MobiDB-lite"/>
    </source>
</evidence>
<evidence type="ECO:0000256" key="1">
    <source>
        <dbReference type="ARBA" id="ARBA00008304"/>
    </source>
</evidence>
<comment type="similarity">
    <text evidence="1">Belongs to the HEATR5 family.</text>
</comment>
<organism evidence="7 8">
    <name type="scientific">Phytophthora kernoviae</name>
    <dbReference type="NCBI Taxonomy" id="325452"/>
    <lineage>
        <taxon>Eukaryota</taxon>
        <taxon>Sar</taxon>
        <taxon>Stramenopiles</taxon>
        <taxon>Oomycota</taxon>
        <taxon>Peronosporomycetes</taxon>
        <taxon>Peronosporales</taxon>
        <taxon>Peronosporaceae</taxon>
        <taxon>Phytophthora</taxon>
    </lineage>
</organism>
<evidence type="ECO:0000313" key="8">
    <source>
        <dbReference type="Proteomes" id="UP000277300"/>
    </source>
</evidence>
<proteinExistence type="inferred from homology"/>
<dbReference type="InterPro" id="IPR000357">
    <property type="entry name" value="HEAT"/>
</dbReference>
<dbReference type="GO" id="GO:0016020">
    <property type="term" value="C:membrane"/>
    <property type="evidence" value="ECO:0007669"/>
    <property type="project" value="TreeGrafter"/>
</dbReference>
<dbReference type="InterPro" id="IPR046837">
    <property type="entry name" value="Laa1/Sip1/HEATR5-like_HEAT"/>
</dbReference>
<dbReference type="Proteomes" id="UP000277300">
    <property type="component" value="Unassembled WGS sequence"/>
</dbReference>
<dbReference type="GO" id="GO:0008104">
    <property type="term" value="P:intracellular protein localization"/>
    <property type="evidence" value="ECO:0007669"/>
    <property type="project" value="TreeGrafter"/>
</dbReference>
<evidence type="ECO:0000259" key="5">
    <source>
        <dbReference type="Pfam" id="PF25808"/>
    </source>
</evidence>
<dbReference type="Pfam" id="PF02985">
    <property type="entry name" value="HEAT"/>
    <property type="match status" value="1"/>
</dbReference>